<gene>
    <name evidence="6" type="ORF">AS888_16555</name>
</gene>
<organism evidence="6 7">
    <name type="scientific">Peribacillus simplex</name>
    <dbReference type="NCBI Taxonomy" id="1478"/>
    <lineage>
        <taxon>Bacteria</taxon>
        <taxon>Bacillati</taxon>
        <taxon>Bacillota</taxon>
        <taxon>Bacilli</taxon>
        <taxon>Bacillales</taxon>
        <taxon>Bacillaceae</taxon>
        <taxon>Peribacillus</taxon>
    </lineage>
</organism>
<keyword evidence="2" id="KW-0378">Hydrolase</keyword>
<protein>
    <submittedName>
        <fullName evidence="6">KipI antagonist</fullName>
    </submittedName>
</protein>
<evidence type="ECO:0000313" key="6">
    <source>
        <dbReference type="EMBL" id="KWW21215.1"/>
    </source>
</evidence>
<keyword evidence="4" id="KW-0175">Coiled coil</keyword>
<dbReference type="SMART" id="SM00797">
    <property type="entry name" value="AHS2"/>
    <property type="match status" value="1"/>
</dbReference>
<dbReference type="RefSeq" id="WP_061141568.1">
    <property type="nucleotide sequence ID" value="NZ_LNNH01000012.1"/>
</dbReference>
<comment type="caution">
    <text evidence="6">The sequence shown here is derived from an EMBL/GenBank/DDBJ whole genome shotgun (WGS) entry which is preliminary data.</text>
</comment>
<dbReference type="InterPro" id="IPR052708">
    <property type="entry name" value="PxpC"/>
</dbReference>
<dbReference type="EMBL" id="LNNH01000012">
    <property type="protein sequence ID" value="KWW21215.1"/>
    <property type="molecule type" value="Genomic_DNA"/>
</dbReference>
<sequence>MSLRIIKPGLLTSIQDLGRKGFQQHGVIVSGAMDRYSLRIANMLVGNHEGEAAMEITLMGPTIKMEKNCLISITGANLTPTIDNHDAPMWRPIYVKEGSILRFEGCKSGCRTYLAVGGGYEVPKVMGSKSTYLRAGIGGYLGRALKAGDVLACNELQTIMGRRELKESFFSPKWYVNEKEFIPARNPLIRFIAGSQYEQFIHSSKQRFEEHSFKVSNQSDRMGYRISGPALEWQNQEELLSEAVTNGSIQVPPDGNPIILLADSQTTGGYPKIAQVITADLSMISQVKPGESIQFSRVNLREAELLYLQKEREMKELQTSISLALNKWQFI</sequence>
<evidence type="ECO:0000256" key="3">
    <source>
        <dbReference type="ARBA" id="ARBA00022840"/>
    </source>
</evidence>
<dbReference type="Gene3D" id="2.40.100.10">
    <property type="entry name" value="Cyclophilin-like"/>
    <property type="match status" value="1"/>
</dbReference>
<dbReference type="NCBIfam" id="TIGR00724">
    <property type="entry name" value="urea_amlyse_rel"/>
    <property type="match status" value="1"/>
</dbReference>
<dbReference type="GO" id="GO:0005524">
    <property type="term" value="F:ATP binding"/>
    <property type="evidence" value="ECO:0007669"/>
    <property type="project" value="UniProtKB-KW"/>
</dbReference>
<proteinExistence type="predicted"/>
<name>A0A109N0G5_9BACI</name>
<keyword evidence="3" id="KW-0067">ATP-binding</keyword>
<dbReference type="SUPFAM" id="SSF50891">
    <property type="entry name" value="Cyclophilin-like"/>
    <property type="match status" value="1"/>
</dbReference>
<keyword evidence="1" id="KW-0547">Nucleotide-binding</keyword>
<evidence type="ECO:0000259" key="5">
    <source>
        <dbReference type="SMART" id="SM00797"/>
    </source>
</evidence>
<dbReference type="InterPro" id="IPR029000">
    <property type="entry name" value="Cyclophilin-like_dom_sf"/>
</dbReference>
<dbReference type="PANTHER" id="PTHR43309">
    <property type="entry name" value="5-OXOPROLINASE SUBUNIT C"/>
    <property type="match status" value="1"/>
</dbReference>
<dbReference type="InterPro" id="IPR003778">
    <property type="entry name" value="CT_A_B"/>
</dbReference>
<dbReference type="AlphaFoldDB" id="A0A109N0G5"/>
<keyword evidence="7" id="KW-1185">Reference proteome</keyword>
<feature type="domain" description="Carboxyltransferase" evidence="5">
    <location>
        <begin position="24"/>
        <end position="313"/>
    </location>
</feature>
<evidence type="ECO:0000256" key="2">
    <source>
        <dbReference type="ARBA" id="ARBA00022801"/>
    </source>
</evidence>
<evidence type="ECO:0000313" key="7">
    <source>
        <dbReference type="Proteomes" id="UP000064189"/>
    </source>
</evidence>
<evidence type="ECO:0000256" key="4">
    <source>
        <dbReference type="SAM" id="Coils"/>
    </source>
</evidence>
<dbReference type="Pfam" id="PF02626">
    <property type="entry name" value="CT_A_B"/>
    <property type="match status" value="1"/>
</dbReference>
<accession>A0A109N0G5</accession>
<feature type="coiled-coil region" evidence="4">
    <location>
        <begin position="300"/>
        <end position="327"/>
    </location>
</feature>
<dbReference type="PANTHER" id="PTHR43309:SF5">
    <property type="entry name" value="5-OXOPROLINASE SUBUNIT C"/>
    <property type="match status" value="1"/>
</dbReference>
<reference evidence="6 7" key="1">
    <citation type="submission" date="2015-11" db="EMBL/GenBank/DDBJ databases">
        <title>Genome Sequence of Bacillus simplex strain VanAntwerpen2.</title>
        <authorList>
            <person name="Couger M.B."/>
        </authorList>
    </citation>
    <scope>NUCLEOTIDE SEQUENCE [LARGE SCALE GENOMIC DNA]</scope>
    <source>
        <strain evidence="6 7">VanAntwerpen02</strain>
    </source>
</reference>
<evidence type="ECO:0000256" key="1">
    <source>
        <dbReference type="ARBA" id="ARBA00022741"/>
    </source>
</evidence>
<dbReference type="Proteomes" id="UP000064189">
    <property type="component" value="Unassembled WGS sequence"/>
</dbReference>
<dbReference type="GO" id="GO:0016787">
    <property type="term" value="F:hydrolase activity"/>
    <property type="evidence" value="ECO:0007669"/>
    <property type="project" value="UniProtKB-KW"/>
</dbReference>